<reference evidence="1" key="1">
    <citation type="journal article" date="2014" name="Front. Microbiol.">
        <title>High frequency of phylogenetically diverse reductive dehalogenase-homologous genes in deep subseafloor sedimentary metagenomes.</title>
        <authorList>
            <person name="Kawai M."/>
            <person name="Futagami T."/>
            <person name="Toyoda A."/>
            <person name="Takaki Y."/>
            <person name="Nishi S."/>
            <person name="Hori S."/>
            <person name="Arai W."/>
            <person name="Tsubouchi T."/>
            <person name="Morono Y."/>
            <person name="Uchiyama I."/>
            <person name="Ito T."/>
            <person name="Fujiyama A."/>
            <person name="Inagaki F."/>
            <person name="Takami H."/>
        </authorList>
    </citation>
    <scope>NUCLEOTIDE SEQUENCE</scope>
    <source>
        <strain evidence="1">Expedition CK06-06</strain>
    </source>
</reference>
<comment type="caution">
    <text evidence="1">The sequence shown here is derived from an EMBL/GenBank/DDBJ whole genome shotgun (WGS) entry which is preliminary data.</text>
</comment>
<proteinExistence type="predicted"/>
<organism evidence="1">
    <name type="scientific">marine sediment metagenome</name>
    <dbReference type="NCBI Taxonomy" id="412755"/>
    <lineage>
        <taxon>unclassified sequences</taxon>
        <taxon>metagenomes</taxon>
        <taxon>ecological metagenomes</taxon>
    </lineage>
</organism>
<dbReference type="EMBL" id="BART01009175">
    <property type="protein sequence ID" value="GAG64134.1"/>
    <property type="molecule type" value="Genomic_DNA"/>
</dbReference>
<sequence>FNFFSAEYPQYINQNFNDSFYAILRAGSTNNGKSTNIAFDSNNNAIEVDNNYFQNPFHPIPEPDLTITALRDG</sequence>
<dbReference type="AlphaFoldDB" id="X0Z4X8"/>
<feature type="non-terminal residue" evidence="1">
    <location>
        <position position="1"/>
    </location>
</feature>
<accession>X0Z4X8</accession>
<protein>
    <submittedName>
        <fullName evidence="1">Uncharacterized protein</fullName>
    </submittedName>
</protein>
<name>X0Z4X8_9ZZZZ</name>
<gene>
    <name evidence="1" type="ORF">S01H4_20409</name>
</gene>
<evidence type="ECO:0000313" key="1">
    <source>
        <dbReference type="EMBL" id="GAG64134.1"/>
    </source>
</evidence>